<evidence type="ECO:0000259" key="7">
    <source>
        <dbReference type="Pfam" id="PF00108"/>
    </source>
</evidence>
<sequence>MGGLRSPIGVYRGQYKTTPPEVLGAAVIDALLERTGYTTVDRVYCGNAVAGGGNIGRLTALLSSLPETVPAVTVDMQCASAGGALEWAYSGIRAGLYDTVLAGGTESSSLQPLRTYGDDDYREGSYRVAQFSPYERGELAMLKGAERTMQKYQVRADELTPWILRSHQRAVLAEKEGHLQSYKLDGEDMERRIALVSKAYGIPQPILTHVPVDECIRPRMSERLLQRMPSLLGPNTLTTAGNACLTHDGAAFLLLGTQPSRYRIAAVTAWAGNPLYSPEGAMEATEQLLTQTGLTMAAIDAVEWNEAFAVIDVLFGRRYGTYTERYNRCGGALAYGHPYGASGAIIVLHLMASLECCDGRYGLAAIAGAGGVGTAMLIERMITK</sequence>
<dbReference type="PROSITE" id="PS00737">
    <property type="entry name" value="THIOLASE_2"/>
    <property type="match status" value="1"/>
</dbReference>
<evidence type="ECO:0000313" key="9">
    <source>
        <dbReference type="EMBL" id="MBM6912068.1"/>
    </source>
</evidence>
<evidence type="ECO:0000256" key="4">
    <source>
        <dbReference type="ARBA" id="ARBA00023315"/>
    </source>
</evidence>
<evidence type="ECO:0000256" key="5">
    <source>
        <dbReference type="ARBA" id="ARBA00030755"/>
    </source>
</evidence>
<keyword evidence="10" id="KW-1185">Reference proteome</keyword>
<name>A0ABS2GG01_9FIRM</name>
<dbReference type="InterPro" id="IPR002155">
    <property type="entry name" value="Thiolase"/>
</dbReference>
<feature type="domain" description="Thiolase N-terminal" evidence="7">
    <location>
        <begin position="3"/>
        <end position="255"/>
    </location>
</feature>
<dbReference type="PANTHER" id="PTHR18919">
    <property type="entry name" value="ACETYL-COA C-ACYLTRANSFERASE"/>
    <property type="match status" value="1"/>
</dbReference>
<evidence type="ECO:0000256" key="1">
    <source>
        <dbReference type="ARBA" id="ARBA00010982"/>
    </source>
</evidence>
<accession>A0ABS2GG01</accession>
<dbReference type="PIRSF" id="PIRSF000429">
    <property type="entry name" value="Ac-CoA_Ac_transf"/>
    <property type="match status" value="1"/>
</dbReference>
<dbReference type="EMBL" id="JACJLA010000002">
    <property type="protein sequence ID" value="MBM6912068.1"/>
    <property type="molecule type" value="Genomic_DNA"/>
</dbReference>
<comment type="caution">
    <text evidence="9">The sequence shown here is derived from an EMBL/GenBank/DDBJ whole genome shotgun (WGS) entry which is preliminary data.</text>
</comment>
<dbReference type="SUPFAM" id="SSF53901">
    <property type="entry name" value="Thiolase-like"/>
    <property type="match status" value="1"/>
</dbReference>
<dbReference type="PANTHER" id="PTHR18919:SF107">
    <property type="entry name" value="ACETYL-COA ACETYLTRANSFERASE, CYTOSOLIC"/>
    <property type="match status" value="1"/>
</dbReference>
<keyword evidence="3 6" id="KW-0808">Transferase</keyword>
<dbReference type="Proteomes" id="UP000707138">
    <property type="component" value="Unassembled WGS sequence"/>
</dbReference>
<reference evidence="9 10" key="1">
    <citation type="journal article" date="2021" name="Sci. Rep.">
        <title>The distribution of antibiotic resistance genes in chicken gut microbiota commensals.</title>
        <authorList>
            <person name="Juricova H."/>
            <person name="Matiasovicova J."/>
            <person name="Kubasova T."/>
            <person name="Cejkova D."/>
            <person name="Rychlik I."/>
        </authorList>
    </citation>
    <scope>NUCLEOTIDE SEQUENCE [LARGE SCALE GENOMIC DNA]</scope>
    <source>
        <strain evidence="9 10">An537</strain>
    </source>
</reference>
<dbReference type="InterPro" id="IPR020616">
    <property type="entry name" value="Thiolase_N"/>
</dbReference>
<protein>
    <recommendedName>
        <fullName evidence="2">acetyl-CoA C-acetyltransferase</fullName>
        <ecNumber evidence="2">2.3.1.9</ecNumber>
    </recommendedName>
    <alternativeName>
        <fullName evidence="5">Acetoacetyl-CoA thiolase</fullName>
    </alternativeName>
</protein>
<dbReference type="Pfam" id="PF00108">
    <property type="entry name" value="Thiolase_N"/>
    <property type="match status" value="1"/>
</dbReference>
<organism evidence="9 10">
    <name type="scientific">Veillonella magna</name>
    <dbReference type="NCBI Taxonomy" id="464322"/>
    <lineage>
        <taxon>Bacteria</taxon>
        <taxon>Bacillati</taxon>
        <taxon>Bacillota</taxon>
        <taxon>Negativicutes</taxon>
        <taxon>Veillonellales</taxon>
        <taxon>Veillonellaceae</taxon>
        <taxon>Veillonella</taxon>
    </lineage>
</organism>
<comment type="similarity">
    <text evidence="1 6">Belongs to the thiolase-like superfamily. Thiolase family.</text>
</comment>
<dbReference type="InterPro" id="IPR020613">
    <property type="entry name" value="Thiolase_CS"/>
</dbReference>
<keyword evidence="4 6" id="KW-0012">Acyltransferase</keyword>
<evidence type="ECO:0000256" key="6">
    <source>
        <dbReference type="RuleBase" id="RU003557"/>
    </source>
</evidence>
<gene>
    <name evidence="9" type="ORF">H6A01_01820</name>
</gene>
<dbReference type="InterPro" id="IPR016039">
    <property type="entry name" value="Thiolase-like"/>
</dbReference>
<dbReference type="Pfam" id="PF02803">
    <property type="entry name" value="Thiolase_C"/>
    <property type="match status" value="1"/>
</dbReference>
<dbReference type="GO" id="GO:0003988">
    <property type="term" value="F:acetyl-CoA C-acyltransferase activity"/>
    <property type="evidence" value="ECO:0007669"/>
    <property type="project" value="UniProtKB-EC"/>
</dbReference>
<evidence type="ECO:0000259" key="8">
    <source>
        <dbReference type="Pfam" id="PF02803"/>
    </source>
</evidence>
<feature type="domain" description="Thiolase C-terminal" evidence="8">
    <location>
        <begin position="273"/>
        <end position="380"/>
    </location>
</feature>
<dbReference type="InterPro" id="IPR020617">
    <property type="entry name" value="Thiolase_C"/>
</dbReference>
<proteinExistence type="inferred from homology"/>
<evidence type="ECO:0000313" key="10">
    <source>
        <dbReference type="Proteomes" id="UP000707138"/>
    </source>
</evidence>
<dbReference type="EC" id="2.3.1.9" evidence="2"/>
<dbReference type="NCBIfam" id="TIGR01930">
    <property type="entry name" value="AcCoA-C-Actrans"/>
    <property type="match status" value="1"/>
</dbReference>
<dbReference type="CDD" id="cd00751">
    <property type="entry name" value="thiolase"/>
    <property type="match status" value="1"/>
</dbReference>
<evidence type="ECO:0000256" key="2">
    <source>
        <dbReference type="ARBA" id="ARBA00012705"/>
    </source>
</evidence>
<evidence type="ECO:0000256" key="3">
    <source>
        <dbReference type="ARBA" id="ARBA00022679"/>
    </source>
</evidence>
<dbReference type="Gene3D" id="3.40.47.10">
    <property type="match status" value="1"/>
</dbReference>